<gene>
    <name evidence="6" type="ORF">EYC84_006553</name>
</gene>
<protein>
    <recommendedName>
        <fullName evidence="8">Metallo-beta-lactamase domain-containing protein</fullName>
    </recommendedName>
</protein>
<keyword evidence="5" id="KW-0472">Membrane</keyword>
<keyword evidence="4" id="KW-0862">Zinc</keyword>
<keyword evidence="2" id="KW-0479">Metal-binding</keyword>
<reference evidence="6 7" key="1">
    <citation type="submission" date="2019-06" db="EMBL/GenBank/DDBJ databases">
        <title>Genome Sequence of the Brown Rot Fungal Pathogen Monilinia fructicola.</title>
        <authorList>
            <person name="De Miccolis Angelini R.M."/>
            <person name="Landi L."/>
            <person name="Abate D."/>
            <person name="Pollastro S."/>
            <person name="Romanazzi G."/>
            <person name="Faretra F."/>
        </authorList>
    </citation>
    <scope>NUCLEOTIDE SEQUENCE [LARGE SCALE GENOMIC DNA]</scope>
    <source>
        <strain evidence="6 7">Mfrc123</strain>
    </source>
</reference>
<dbReference type="GO" id="GO:0016787">
    <property type="term" value="F:hydrolase activity"/>
    <property type="evidence" value="ECO:0007669"/>
    <property type="project" value="UniProtKB-KW"/>
</dbReference>
<dbReference type="PANTHER" id="PTHR42978:SF5">
    <property type="entry name" value="METALLO-BETA-LACTAMASE DOMAIN-CONTAINING PROTEIN"/>
    <property type="match status" value="1"/>
</dbReference>
<evidence type="ECO:0000313" key="7">
    <source>
        <dbReference type="Proteomes" id="UP000322873"/>
    </source>
</evidence>
<evidence type="ECO:0000256" key="1">
    <source>
        <dbReference type="ARBA" id="ARBA00007749"/>
    </source>
</evidence>
<dbReference type="InterPro" id="IPR036866">
    <property type="entry name" value="RibonucZ/Hydroxyglut_hydro"/>
</dbReference>
<organism evidence="6 7">
    <name type="scientific">Monilinia fructicola</name>
    <name type="common">Brown rot fungus</name>
    <name type="synonym">Ciboria fructicola</name>
    <dbReference type="NCBI Taxonomy" id="38448"/>
    <lineage>
        <taxon>Eukaryota</taxon>
        <taxon>Fungi</taxon>
        <taxon>Dikarya</taxon>
        <taxon>Ascomycota</taxon>
        <taxon>Pezizomycotina</taxon>
        <taxon>Leotiomycetes</taxon>
        <taxon>Helotiales</taxon>
        <taxon>Sclerotiniaceae</taxon>
        <taxon>Monilinia</taxon>
    </lineage>
</organism>
<name>A0A5M9K3S4_MONFR</name>
<keyword evidence="5" id="KW-0812">Transmembrane</keyword>
<dbReference type="Proteomes" id="UP000322873">
    <property type="component" value="Unassembled WGS sequence"/>
</dbReference>
<comment type="similarity">
    <text evidence="1">Belongs to the metallo-beta-lactamase superfamily.</text>
</comment>
<evidence type="ECO:0000256" key="2">
    <source>
        <dbReference type="ARBA" id="ARBA00022723"/>
    </source>
</evidence>
<proteinExistence type="inferred from homology"/>
<keyword evidence="3" id="KW-0378">Hydrolase</keyword>
<keyword evidence="7" id="KW-1185">Reference proteome</keyword>
<keyword evidence="5" id="KW-1133">Transmembrane helix</keyword>
<dbReference type="AlphaFoldDB" id="A0A5M9K3S4"/>
<evidence type="ECO:0000256" key="5">
    <source>
        <dbReference type="SAM" id="Phobius"/>
    </source>
</evidence>
<dbReference type="CDD" id="cd07730">
    <property type="entry name" value="metallo-hydrolase-like_MBL-fold"/>
    <property type="match status" value="1"/>
</dbReference>
<evidence type="ECO:0000256" key="3">
    <source>
        <dbReference type="ARBA" id="ARBA00022801"/>
    </source>
</evidence>
<evidence type="ECO:0000256" key="4">
    <source>
        <dbReference type="ARBA" id="ARBA00022833"/>
    </source>
</evidence>
<dbReference type="VEuPathDB" id="FungiDB:MFRU_009g02890"/>
<evidence type="ECO:0008006" key="8">
    <source>
        <dbReference type="Google" id="ProtNLM"/>
    </source>
</evidence>
<sequence>MSKSAPNFNIPPSSATNPSSRSLLFDLGVRRDWENLTPSITKRIKDGGWEVIVQKGVLEQLEEHGVSVANIEAIIWSYWHWDHTGDRSTFDEFTALIVGPGFKQSLALDYPSNKSSPILESNYSGRELREISFDSGLKIGRFNAFDYFEDGSFCLLDSPDHAAGHMCALARVTTNPNSYIFMGGDSCHQGREFRPSPYHPIPTSITPNPLQNRGASCPGSLFEPLLRDDDREKRFYAIARVEDERGVAHDIDEAEKTIEKVMEADGSDEVLVVMAHDDTLKEVSDYLLRVQIHLLNDHEDRIKLGDQSGERSDTFLHAFIFHMSPPTPSPPITYSVQSKASQVVRLITVNGGLFVRLKRGMFSQAAGLLVNGCGWYVCILRLPNPIRDYSVSFLQSQWLQERIMHAKKPSHIHYHHQPCLRSSSRLIRRPLDISNVNKSTSTIGVLIIIIIFSPVNASGSLQFFNA</sequence>
<dbReference type="InterPro" id="IPR051013">
    <property type="entry name" value="MBL_superfamily_lactonases"/>
</dbReference>
<dbReference type="SUPFAM" id="SSF56281">
    <property type="entry name" value="Metallo-hydrolase/oxidoreductase"/>
    <property type="match status" value="1"/>
</dbReference>
<evidence type="ECO:0000313" key="6">
    <source>
        <dbReference type="EMBL" id="KAA8576428.1"/>
    </source>
</evidence>
<feature type="transmembrane region" description="Helical" evidence="5">
    <location>
        <begin position="443"/>
        <end position="464"/>
    </location>
</feature>
<dbReference type="EMBL" id="VICG01000001">
    <property type="protein sequence ID" value="KAA8576428.1"/>
    <property type="molecule type" value="Genomic_DNA"/>
</dbReference>
<comment type="caution">
    <text evidence="6">The sequence shown here is derived from an EMBL/GenBank/DDBJ whole genome shotgun (WGS) entry which is preliminary data.</text>
</comment>
<dbReference type="Gene3D" id="3.60.15.10">
    <property type="entry name" value="Ribonuclease Z/Hydroxyacylglutathione hydrolase-like"/>
    <property type="match status" value="1"/>
</dbReference>
<dbReference type="GO" id="GO:0046872">
    <property type="term" value="F:metal ion binding"/>
    <property type="evidence" value="ECO:0007669"/>
    <property type="project" value="UniProtKB-KW"/>
</dbReference>
<accession>A0A5M9K3S4</accession>
<dbReference type="PANTHER" id="PTHR42978">
    <property type="entry name" value="QUORUM-QUENCHING LACTONASE YTNP-RELATED-RELATED"/>
    <property type="match status" value="1"/>
</dbReference>